<reference evidence="2" key="1">
    <citation type="submission" date="2021-03" db="EMBL/GenBank/DDBJ databases">
        <title>Evolutionary innovations through gain and loss of genes in the ectomycorrhizal Boletales.</title>
        <authorList>
            <person name="Wu G."/>
            <person name="Miyauchi S."/>
            <person name="Morin E."/>
            <person name="Yang Z.-L."/>
            <person name="Xu J."/>
            <person name="Martin F.M."/>
        </authorList>
    </citation>
    <scope>NUCLEOTIDE SEQUENCE</scope>
    <source>
        <strain evidence="2">BR01</strain>
    </source>
</reference>
<keyword evidence="1" id="KW-0175">Coiled coil</keyword>
<feature type="coiled-coil region" evidence="1">
    <location>
        <begin position="144"/>
        <end position="192"/>
    </location>
</feature>
<accession>A0A8I3AC37</accession>
<evidence type="ECO:0000256" key="1">
    <source>
        <dbReference type="SAM" id="Coils"/>
    </source>
</evidence>
<dbReference type="Proteomes" id="UP000683000">
    <property type="component" value="Unassembled WGS sequence"/>
</dbReference>
<evidence type="ECO:0000313" key="2">
    <source>
        <dbReference type="EMBL" id="KAG6378033.1"/>
    </source>
</evidence>
<dbReference type="EMBL" id="JAGFBS010000007">
    <property type="protein sequence ID" value="KAG6378033.1"/>
    <property type="molecule type" value="Genomic_DNA"/>
</dbReference>
<organism evidence="2 3">
    <name type="scientific">Boletus reticuloceps</name>
    <dbReference type="NCBI Taxonomy" id="495285"/>
    <lineage>
        <taxon>Eukaryota</taxon>
        <taxon>Fungi</taxon>
        <taxon>Dikarya</taxon>
        <taxon>Basidiomycota</taxon>
        <taxon>Agaricomycotina</taxon>
        <taxon>Agaricomycetes</taxon>
        <taxon>Agaricomycetidae</taxon>
        <taxon>Boletales</taxon>
        <taxon>Boletineae</taxon>
        <taxon>Boletaceae</taxon>
        <taxon>Boletoideae</taxon>
        <taxon>Boletus</taxon>
    </lineage>
</organism>
<protein>
    <submittedName>
        <fullName evidence="2">Uncharacterized protein</fullName>
    </submittedName>
</protein>
<gene>
    <name evidence="2" type="ORF">JVT61DRAFT_13712</name>
</gene>
<name>A0A8I3AC37_9AGAM</name>
<sequence>MHILTDGVLKLHNLSGQSAGRWKNRQLQCCGELTAGMTGMSGEFGKAESRQRKSSTVDDFNLDRSTATQFGKLSTTKEDYIMWNSADWYQQTPHRDKYYIHLCANSQLLHNVAIDVQEGHGKHIICMQHSSELEIRTRTAEEGLVQALNRNHELQGRLDALKTLEENLMQQASRLLSECDQAMEKLANMQASKRVRSFEMTKTLVEWDALVDKLKLLDSIKHEVNMYRDK</sequence>
<dbReference type="AlphaFoldDB" id="A0A8I3AC37"/>
<keyword evidence="3" id="KW-1185">Reference proteome</keyword>
<proteinExistence type="predicted"/>
<comment type="caution">
    <text evidence="2">The sequence shown here is derived from an EMBL/GenBank/DDBJ whole genome shotgun (WGS) entry which is preliminary data.</text>
</comment>
<evidence type="ECO:0000313" key="3">
    <source>
        <dbReference type="Proteomes" id="UP000683000"/>
    </source>
</evidence>